<evidence type="ECO:0000313" key="9">
    <source>
        <dbReference type="Proteomes" id="UP000319257"/>
    </source>
</evidence>
<feature type="compositionally biased region" description="Low complexity" evidence="6">
    <location>
        <begin position="526"/>
        <end position="537"/>
    </location>
</feature>
<comment type="cofactor">
    <cofactor evidence="1">
        <name>pyridoxal 5'-phosphate</name>
        <dbReference type="ChEBI" id="CHEBI:597326"/>
    </cofactor>
</comment>
<dbReference type="InterPro" id="IPR004839">
    <property type="entry name" value="Aminotransferase_I/II_large"/>
</dbReference>
<evidence type="ECO:0000256" key="5">
    <source>
        <dbReference type="ARBA" id="ARBA00022898"/>
    </source>
</evidence>
<organism evidence="8 9">
    <name type="scientific">Thyridium curvatum</name>
    <dbReference type="NCBI Taxonomy" id="1093900"/>
    <lineage>
        <taxon>Eukaryota</taxon>
        <taxon>Fungi</taxon>
        <taxon>Dikarya</taxon>
        <taxon>Ascomycota</taxon>
        <taxon>Pezizomycotina</taxon>
        <taxon>Sordariomycetes</taxon>
        <taxon>Sordariomycetidae</taxon>
        <taxon>Thyridiales</taxon>
        <taxon>Thyridiaceae</taxon>
        <taxon>Thyridium</taxon>
    </lineage>
</organism>
<sequence length="696" mass="76628">MAFNFRKFSMNRNTGVPRPARRFSNAEPTANEASSKIHRQFRAAHEGHLPHAGLDATRASTGVVWCTERAAEFGFLDEPDQWANLGQGAPEVEDSIEGCFQRPKTLDISVNSREYGPTAGIKPLREAVANLYNEMHRQGKPSKYTWENVAIVPGGRAGLIRIAAVLNNAYVGFFIPDYTAYNEMLSLFKNFAAIPVPLSKEDNYHINPEKIAAEIERGTGVILTSNPRNPTGRVVAGAELAEIQDICRDRATFISDEFYSGYNYTSDCDGTTISAAENVEDVDEDDVLIIDGLTKRFRLPGWRVAWIIGPKEFIKAIGSCGSYLDGGTNVPFQEAAIPMLEPKLVREEMKALQHHFRDKRDYVVKRLREMGFNIKHTPDSTFYLWLDLEGLPEPIADGLNFFQACLEEKVIVVPGIFFDLNPSRRRDLFDSPCHHFVRFSYGPKMETLKLGCDGIERVLKKFKSHQQLKAGDTPTALKKTPPVVLITALYLSPFMRRAAPAPAAAAHQLTRTLYAPRPSPSARILSSSSSSSSSFSSNAGRNHSRPAHQHQHPQSLHPALALALGQRAMATSSQQQQQQPATTTPPGPERQREGDKEQKKPALLLEDSSAAAAAAAEDTHKIDLSDGGQGSVKLDSLGPLVVHKDGTTSRISNWGEMTRIERENTLRVLGKRNQLRLGQLRGQAGGNGNADGGNAS</sequence>
<evidence type="ECO:0000256" key="4">
    <source>
        <dbReference type="ARBA" id="ARBA00022679"/>
    </source>
</evidence>
<dbReference type="CDD" id="cd00609">
    <property type="entry name" value="AAT_like"/>
    <property type="match status" value="1"/>
</dbReference>
<dbReference type="GO" id="GO:0006520">
    <property type="term" value="P:amino acid metabolic process"/>
    <property type="evidence" value="ECO:0007669"/>
    <property type="project" value="InterPro"/>
</dbReference>
<proteinExistence type="inferred from homology"/>
<dbReference type="GeneID" id="41976277"/>
<reference evidence="8 9" key="1">
    <citation type="submission" date="2019-06" db="EMBL/GenBank/DDBJ databases">
        <title>Draft genome sequence of the filamentous fungus Phialemoniopsis curvata isolated from diesel fuel.</title>
        <authorList>
            <person name="Varaljay V.A."/>
            <person name="Lyon W.J."/>
            <person name="Crouch A.L."/>
            <person name="Drake C.E."/>
            <person name="Hollomon J.M."/>
            <person name="Nadeau L.J."/>
            <person name="Nunn H.S."/>
            <person name="Stevenson B.S."/>
            <person name="Bojanowski C.L."/>
            <person name="Crookes-Goodson W.J."/>
        </authorList>
    </citation>
    <scope>NUCLEOTIDE SEQUENCE [LARGE SCALE GENOMIC DNA]</scope>
    <source>
        <strain evidence="8 9">D216</strain>
    </source>
</reference>
<feature type="compositionally biased region" description="Basic and acidic residues" evidence="6">
    <location>
        <begin position="589"/>
        <end position="599"/>
    </location>
</feature>
<dbReference type="InterPro" id="IPR050596">
    <property type="entry name" value="AspAT/PAT-like"/>
</dbReference>
<feature type="region of interest" description="Disordered" evidence="6">
    <location>
        <begin position="517"/>
        <end position="599"/>
    </location>
</feature>
<comment type="similarity">
    <text evidence="2">Belongs to the class-I pyridoxal-phosphate-dependent aminotransferase family.</text>
</comment>
<evidence type="ECO:0000256" key="1">
    <source>
        <dbReference type="ARBA" id="ARBA00001933"/>
    </source>
</evidence>
<dbReference type="PANTHER" id="PTHR46383:SF1">
    <property type="entry name" value="ASPARTATE AMINOTRANSFERASE"/>
    <property type="match status" value="1"/>
</dbReference>
<evidence type="ECO:0000313" key="8">
    <source>
        <dbReference type="EMBL" id="TPX09983.1"/>
    </source>
</evidence>
<feature type="domain" description="Aminotransferase class I/classII large" evidence="7">
    <location>
        <begin position="83"/>
        <end position="448"/>
    </location>
</feature>
<dbReference type="AlphaFoldDB" id="A0A507AQC5"/>
<dbReference type="GO" id="GO:0030170">
    <property type="term" value="F:pyridoxal phosphate binding"/>
    <property type="evidence" value="ECO:0007669"/>
    <property type="project" value="InterPro"/>
</dbReference>
<keyword evidence="5" id="KW-0663">Pyridoxal phosphate</keyword>
<dbReference type="STRING" id="1093900.A0A507AQC5"/>
<evidence type="ECO:0000256" key="6">
    <source>
        <dbReference type="SAM" id="MobiDB-lite"/>
    </source>
</evidence>
<feature type="compositionally biased region" description="Low complexity" evidence="6">
    <location>
        <begin position="570"/>
        <end position="582"/>
    </location>
</feature>
<dbReference type="OrthoDB" id="2108at2759"/>
<dbReference type="InParanoid" id="A0A507AQC5"/>
<feature type="compositionally biased region" description="Basic residues" evidence="6">
    <location>
        <begin position="542"/>
        <end position="551"/>
    </location>
</feature>
<evidence type="ECO:0000256" key="3">
    <source>
        <dbReference type="ARBA" id="ARBA00022576"/>
    </source>
</evidence>
<feature type="region of interest" description="Disordered" evidence="6">
    <location>
        <begin position="13"/>
        <end position="35"/>
    </location>
</feature>
<name>A0A507AQC5_9PEZI</name>
<dbReference type="EMBL" id="SKBQ01000060">
    <property type="protein sequence ID" value="TPX09983.1"/>
    <property type="molecule type" value="Genomic_DNA"/>
</dbReference>
<dbReference type="GO" id="GO:0008483">
    <property type="term" value="F:transaminase activity"/>
    <property type="evidence" value="ECO:0007669"/>
    <property type="project" value="UniProtKB-KW"/>
</dbReference>
<accession>A0A507AQC5</accession>
<dbReference type="SUPFAM" id="SSF53383">
    <property type="entry name" value="PLP-dependent transferases"/>
    <property type="match status" value="1"/>
</dbReference>
<dbReference type="RefSeq" id="XP_030991694.1">
    <property type="nucleotide sequence ID" value="XM_031143728.1"/>
</dbReference>
<keyword evidence="9" id="KW-1185">Reference proteome</keyword>
<dbReference type="Gene3D" id="3.40.640.10">
    <property type="entry name" value="Type I PLP-dependent aspartate aminotransferase-like (Major domain)"/>
    <property type="match status" value="1"/>
</dbReference>
<evidence type="ECO:0000259" key="7">
    <source>
        <dbReference type="Pfam" id="PF00155"/>
    </source>
</evidence>
<gene>
    <name evidence="8" type="ORF">E0L32_008830</name>
</gene>
<comment type="caution">
    <text evidence="8">The sequence shown here is derived from an EMBL/GenBank/DDBJ whole genome shotgun (WGS) entry which is preliminary data.</text>
</comment>
<evidence type="ECO:0000256" key="2">
    <source>
        <dbReference type="ARBA" id="ARBA00007441"/>
    </source>
</evidence>
<dbReference type="PANTHER" id="PTHR46383">
    <property type="entry name" value="ASPARTATE AMINOTRANSFERASE"/>
    <property type="match status" value="1"/>
</dbReference>
<dbReference type="Proteomes" id="UP000319257">
    <property type="component" value="Unassembled WGS sequence"/>
</dbReference>
<dbReference type="InterPro" id="IPR015424">
    <property type="entry name" value="PyrdxlP-dep_Trfase"/>
</dbReference>
<dbReference type="InterPro" id="IPR015421">
    <property type="entry name" value="PyrdxlP-dep_Trfase_major"/>
</dbReference>
<keyword evidence="3" id="KW-0032">Aminotransferase</keyword>
<protein>
    <recommendedName>
        <fullName evidence="7">Aminotransferase class I/classII large domain-containing protein</fullName>
    </recommendedName>
</protein>
<keyword evidence="4" id="KW-0808">Transferase</keyword>
<dbReference type="Pfam" id="PF00155">
    <property type="entry name" value="Aminotran_1_2"/>
    <property type="match status" value="1"/>
</dbReference>